<dbReference type="Gene3D" id="3.40.50.12230">
    <property type="match status" value="1"/>
</dbReference>
<keyword evidence="4" id="KW-1185">Reference proteome</keyword>
<dbReference type="PANTHER" id="PTHR11138">
    <property type="entry name" value="METHIONYL-TRNA FORMYLTRANSFERASE"/>
    <property type="match status" value="1"/>
</dbReference>
<dbReference type="PANTHER" id="PTHR11138:SF5">
    <property type="entry name" value="METHIONYL-TRNA FORMYLTRANSFERASE, MITOCHONDRIAL"/>
    <property type="match status" value="1"/>
</dbReference>
<dbReference type="InterPro" id="IPR002376">
    <property type="entry name" value="Formyl_transf_N"/>
</dbReference>
<dbReference type="EC" id="2.1.2.9" evidence="1"/>
<name>A0A6A6U380_9PEZI</name>
<protein>
    <recommendedName>
        <fullName evidence="1">methionyl-tRNA formyltransferase</fullName>
        <ecNumber evidence="1">2.1.2.9</ecNumber>
    </recommendedName>
</protein>
<dbReference type="CDD" id="cd08646">
    <property type="entry name" value="FMT_core_Met-tRNA-FMT_N"/>
    <property type="match status" value="1"/>
</dbReference>
<evidence type="ECO:0000313" key="4">
    <source>
        <dbReference type="Proteomes" id="UP000799302"/>
    </source>
</evidence>
<dbReference type="GO" id="GO:0004479">
    <property type="term" value="F:methionyl-tRNA formyltransferase activity"/>
    <property type="evidence" value="ECO:0007669"/>
    <property type="project" value="UniProtKB-EC"/>
</dbReference>
<dbReference type="SUPFAM" id="SSF53328">
    <property type="entry name" value="Formyltransferase"/>
    <property type="match status" value="1"/>
</dbReference>
<evidence type="ECO:0000313" key="3">
    <source>
        <dbReference type="EMBL" id="KAF2665414.1"/>
    </source>
</evidence>
<dbReference type="AlphaFoldDB" id="A0A6A6U380"/>
<dbReference type="OrthoDB" id="10268103at2759"/>
<feature type="domain" description="Formyl transferase N-terminal" evidence="2">
    <location>
        <begin position="43"/>
        <end position="201"/>
    </location>
</feature>
<proteinExistence type="predicted"/>
<sequence length="594" mass="66659">MGRLLLALPPRFLLRHATTCIASRKLYSSSTSQTFNRKADPLRILFCGSDTFSIVALRPLVRLLETDPSIVESIDVLCRPPKRTGQGLKVLKEPPVGLFAKTANLPLYELNHFDHFNISNLSGVPNIIIAVSFGLLIPGEIIETAKYGGLNVHPSLLPDLPGAAPLHHTILNRRTWTGVTVQTLHPTKFDRGELIAQTPLPGIPVPRDATPDSLRYLSGLEAGHLLRKVVEEKLFVDPINPVVHTKAQLSQITDGKEIAKASKLSKESSRIDWKEMTAAEITLALQVFGRVWEEDILVKRAKFGLESKPWRAVYHDLRDISNRPRSYIPEGTDLTPGSRFLVPSNHPESPADVVVATKEGGLIQIIDCTVAGLSRGEHSMRRLRKPETHISLIRKKPSVNPLDKLDKLGGSTSLVRKTEYDIDPLTNAPYSINIFRKLQPSPIRVTAHSELSAKARAGLRRKQNHLRTVEQIARYNPPQQALSKLQEKQKYPRVLETMLNDMAKAGELEMENEENGQEQKAAILLEQMLEKMSEMGDTFEERQNTGKEQDPLVMLQQVASSKESATTRAFMKGTLDRQQMINNWIKKREKRRKQ</sequence>
<accession>A0A6A6U380</accession>
<evidence type="ECO:0000259" key="2">
    <source>
        <dbReference type="Pfam" id="PF00551"/>
    </source>
</evidence>
<dbReference type="InterPro" id="IPR036477">
    <property type="entry name" value="Formyl_transf_N_sf"/>
</dbReference>
<gene>
    <name evidence="3" type="ORF">BT63DRAFT_416977</name>
</gene>
<dbReference type="InterPro" id="IPR041711">
    <property type="entry name" value="Met-tRNA-FMT_N"/>
</dbReference>
<reference evidence="3" key="1">
    <citation type="journal article" date="2020" name="Stud. Mycol.">
        <title>101 Dothideomycetes genomes: a test case for predicting lifestyles and emergence of pathogens.</title>
        <authorList>
            <person name="Haridas S."/>
            <person name="Albert R."/>
            <person name="Binder M."/>
            <person name="Bloem J."/>
            <person name="Labutti K."/>
            <person name="Salamov A."/>
            <person name="Andreopoulos B."/>
            <person name="Baker S."/>
            <person name="Barry K."/>
            <person name="Bills G."/>
            <person name="Bluhm B."/>
            <person name="Cannon C."/>
            <person name="Castanera R."/>
            <person name="Culley D."/>
            <person name="Daum C."/>
            <person name="Ezra D."/>
            <person name="Gonzalez J."/>
            <person name="Henrissat B."/>
            <person name="Kuo A."/>
            <person name="Liang C."/>
            <person name="Lipzen A."/>
            <person name="Lutzoni F."/>
            <person name="Magnuson J."/>
            <person name="Mondo S."/>
            <person name="Nolan M."/>
            <person name="Ohm R."/>
            <person name="Pangilinan J."/>
            <person name="Park H.-J."/>
            <person name="Ramirez L."/>
            <person name="Alfaro M."/>
            <person name="Sun H."/>
            <person name="Tritt A."/>
            <person name="Yoshinaga Y."/>
            <person name="Zwiers L.-H."/>
            <person name="Turgeon B."/>
            <person name="Goodwin S."/>
            <person name="Spatafora J."/>
            <person name="Crous P."/>
            <person name="Grigoriev I."/>
        </authorList>
    </citation>
    <scope>NUCLEOTIDE SEQUENCE</scope>
    <source>
        <strain evidence="3">CBS 115976</strain>
    </source>
</reference>
<keyword evidence="3" id="KW-0808">Transferase</keyword>
<organism evidence="3 4">
    <name type="scientific">Microthyrium microscopicum</name>
    <dbReference type="NCBI Taxonomy" id="703497"/>
    <lineage>
        <taxon>Eukaryota</taxon>
        <taxon>Fungi</taxon>
        <taxon>Dikarya</taxon>
        <taxon>Ascomycota</taxon>
        <taxon>Pezizomycotina</taxon>
        <taxon>Dothideomycetes</taxon>
        <taxon>Dothideomycetes incertae sedis</taxon>
        <taxon>Microthyriales</taxon>
        <taxon>Microthyriaceae</taxon>
        <taxon>Microthyrium</taxon>
    </lineage>
</organism>
<dbReference type="Pfam" id="PF00551">
    <property type="entry name" value="Formyl_trans_N"/>
    <property type="match status" value="1"/>
</dbReference>
<dbReference type="Proteomes" id="UP000799302">
    <property type="component" value="Unassembled WGS sequence"/>
</dbReference>
<evidence type="ECO:0000256" key="1">
    <source>
        <dbReference type="ARBA" id="ARBA00012261"/>
    </source>
</evidence>
<dbReference type="EMBL" id="MU004240">
    <property type="protein sequence ID" value="KAF2665414.1"/>
    <property type="molecule type" value="Genomic_DNA"/>
</dbReference>
<dbReference type="GO" id="GO:0005739">
    <property type="term" value="C:mitochondrion"/>
    <property type="evidence" value="ECO:0007669"/>
    <property type="project" value="TreeGrafter"/>
</dbReference>